<dbReference type="Proteomes" id="UP000596276">
    <property type="component" value="Chromosome 7"/>
</dbReference>
<accession>A0A7U2R0E7</accession>
<sequence>MDTLEFASVCRPGVPLDGIDICGYSSITTEIVRTQPEEGFASNWRYGGKQATATKHRGYDLKWILGDWGDDPPSTVLKFEALSSCPPMDDIAWRLYAIEYPGTRVLGCSEFVGSMGHRVTPSEHGGFYVGG</sequence>
<gene>
    <name evidence="1" type="ORF">F9C07_5379</name>
</gene>
<evidence type="ECO:0000313" key="2">
    <source>
        <dbReference type="Proteomes" id="UP000596276"/>
    </source>
</evidence>
<keyword evidence="2" id="KW-1185">Reference proteome</keyword>
<organism evidence="1 2">
    <name type="scientific">Aspergillus flavus (strain ATCC 200026 / FGSC A1120 / IAM 13836 / NRRL 3357 / JCM 12722 / SRRC 167)</name>
    <dbReference type="NCBI Taxonomy" id="332952"/>
    <lineage>
        <taxon>Eukaryota</taxon>
        <taxon>Fungi</taxon>
        <taxon>Dikarya</taxon>
        <taxon>Ascomycota</taxon>
        <taxon>Pezizomycotina</taxon>
        <taxon>Eurotiomycetes</taxon>
        <taxon>Eurotiomycetidae</taxon>
        <taxon>Eurotiales</taxon>
        <taxon>Aspergillaceae</taxon>
        <taxon>Aspergillus</taxon>
        <taxon>Aspergillus subgen. Circumdati</taxon>
    </lineage>
</organism>
<dbReference type="AlphaFoldDB" id="A0A7U2R0E7"/>
<protein>
    <submittedName>
        <fullName evidence="1">Uncharacterized protein</fullName>
    </submittedName>
</protein>
<dbReference type="VEuPathDB" id="FungiDB:F9C07_5379"/>
<dbReference type="VEuPathDB" id="FungiDB:AFLA_007615"/>
<proteinExistence type="predicted"/>
<evidence type="ECO:0000313" key="1">
    <source>
        <dbReference type="EMBL" id="QRD91334.1"/>
    </source>
</evidence>
<dbReference type="EMBL" id="CP044617">
    <property type="protein sequence ID" value="QRD91334.1"/>
    <property type="molecule type" value="Genomic_DNA"/>
</dbReference>
<name>A0A7U2R0E7_ASPFN</name>
<reference evidence="2" key="1">
    <citation type="journal article" date="2021" name="G3 (Bethesda)">
        <title>Chromosome assembled and annotated genome sequence of Aspergillus flavus NRRL 3357.</title>
        <authorList>
            <person name="Skerker J.M."/>
            <person name="Pianalto K.M."/>
            <person name="Mondo S.J."/>
            <person name="Yang K."/>
            <person name="Arkin A.P."/>
            <person name="Keller N.P."/>
            <person name="Grigoriev I.V."/>
            <person name="Louise Glass N.L."/>
        </authorList>
    </citation>
    <scope>NUCLEOTIDE SEQUENCE [LARGE SCALE GENOMIC DNA]</scope>
    <source>
        <strain evidence="2">ATCC 200026 / FGSC A1120 / IAM 13836 / NRRL 3357 / JCM 12722 / SRRC 167</strain>
    </source>
</reference>